<dbReference type="Pfam" id="PF18653">
    <property type="entry name" value="Arcadin_1"/>
    <property type="match status" value="1"/>
</dbReference>
<evidence type="ECO:0000259" key="1">
    <source>
        <dbReference type="Pfam" id="PF18653"/>
    </source>
</evidence>
<reference evidence="2" key="1">
    <citation type="journal article" date="2020" name="mSystems">
        <title>Genome- and Community-Level Interaction Insights into Carbon Utilization and Element Cycling Functions of Hydrothermarchaeota in Hydrothermal Sediment.</title>
        <authorList>
            <person name="Zhou Z."/>
            <person name="Liu Y."/>
            <person name="Xu W."/>
            <person name="Pan J."/>
            <person name="Luo Z.H."/>
            <person name="Li M."/>
        </authorList>
    </citation>
    <scope>NUCLEOTIDE SEQUENCE [LARGE SCALE GENOMIC DNA]</scope>
    <source>
        <strain evidence="2">SpSt-735</strain>
    </source>
</reference>
<accession>A0A7C4B9K3</accession>
<dbReference type="InterPro" id="IPR040827">
    <property type="entry name" value="Arcadin_1"/>
</dbReference>
<gene>
    <name evidence="2" type="ORF">ENV17_04440</name>
</gene>
<organism evidence="2">
    <name type="scientific">Thermofilum pendens</name>
    <dbReference type="NCBI Taxonomy" id="2269"/>
    <lineage>
        <taxon>Archaea</taxon>
        <taxon>Thermoproteota</taxon>
        <taxon>Thermoprotei</taxon>
        <taxon>Thermofilales</taxon>
        <taxon>Thermofilaceae</taxon>
        <taxon>Thermofilum</taxon>
    </lineage>
</organism>
<name>A0A7C4B9K3_THEPE</name>
<dbReference type="EMBL" id="DTFI01000111">
    <property type="protein sequence ID" value="HGI43615.1"/>
    <property type="molecule type" value="Genomic_DNA"/>
</dbReference>
<proteinExistence type="predicted"/>
<feature type="domain" description="Arcadin 1" evidence="1">
    <location>
        <begin position="5"/>
        <end position="111"/>
    </location>
</feature>
<dbReference type="AlphaFoldDB" id="A0A7C4B9K3"/>
<sequence length="113" mass="12588">MAPVTLKARVTNISLIDSPTGEKLVRIDMSEEREVPGPVIMHENSELGRELVPILSQMLRMLPGLGQGAVRLPRLSLVLTEDEWEKLPAKPSIGDFFEIEVQAGRVSVKREED</sequence>
<comment type="caution">
    <text evidence="2">The sequence shown here is derived from an EMBL/GenBank/DDBJ whole genome shotgun (WGS) entry which is preliminary data.</text>
</comment>
<protein>
    <recommendedName>
        <fullName evidence="1">Arcadin 1 domain-containing protein</fullName>
    </recommendedName>
</protein>
<evidence type="ECO:0000313" key="2">
    <source>
        <dbReference type="EMBL" id="HGI43615.1"/>
    </source>
</evidence>